<feature type="transmembrane region" description="Helical" evidence="1">
    <location>
        <begin position="262"/>
        <end position="279"/>
    </location>
</feature>
<dbReference type="InterPro" id="IPR050879">
    <property type="entry name" value="Acyltransferase_3"/>
</dbReference>
<dbReference type="AlphaFoldDB" id="A0A482IP27"/>
<dbReference type="PANTHER" id="PTHR23028">
    <property type="entry name" value="ACETYLTRANSFERASE"/>
    <property type="match status" value="1"/>
</dbReference>
<evidence type="ECO:0000313" key="3">
    <source>
        <dbReference type="EMBL" id="QBP09387.1"/>
    </source>
</evidence>
<dbReference type="EMBL" id="CP037900">
    <property type="protein sequence ID" value="QBP09387.1"/>
    <property type="molecule type" value="Genomic_DNA"/>
</dbReference>
<feature type="transmembrane region" description="Helical" evidence="1">
    <location>
        <begin position="291"/>
        <end position="311"/>
    </location>
</feature>
<evidence type="ECO:0000313" key="4">
    <source>
        <dbReference type="Proteomes" id="UP000253772"/>
    </source>
</evidence>
<name>A0A482IP27_9BURK</name>
<feature type="transmembrane region" description="Helical" evidence="1">
    <location>
        <begin position="163"/>
        <end position="180"/>
    </location>
</feature>
<reference evidence="3 4" key="1">
    <citation type="submission" date="2019-03" db="EMBL/GenBank/DDBJ databases">
        <title>Comparative insights into the high quality Complete genome sequence of highly metal resistant Cupriavidus metallidurans strain BS1 isolated from a gold-copper mine.</title>
        <authorList>
            <person name="Mazhar H.S."/>
            <person name="Rensing C."/>
        </authorList>
    </citation>
    <scope>NUCLEOTIDE SEQUENCE [LARGE SCALE GENOMIC DNA]</scope>
    <source>
        <strain evidence="3 4">BS1</strain>
    </source>
</reference>
<sequence length="333" mass="36653">MSNNFNLLRLLFSVAVVLSHCAPLLNMPSPLIERYLGDFIGLSFGGYAVHGFFAISGYLITKSYLRNPNLAAFAANRSLRLVPALVVAVPIGWLLAAKSDYFAGNISSLVNGSLWTLSWEAACYVAAGLLGAVGVLTRRALPAFFAAAVLVYITHMADSDTFRIGVSMLMLFLVGGYVAVMGDEIPLQRLGIVALLVHTAIVIQPVREALMQGWASFEFAFGPKFSDRQILTFVHLATYPFIVLWIGMGLPRLVKLKTDLSYGVYIYAWPLQQAAVYWMRETGHPIGHPLMLFGIVLLPLFLLSYLSWMLIERPALGMKRRSAFAQTAQSAVR</sequence>
<keyword evidence="1" id="KW-0812">Transmembrane</keyword>
<evidence type="ECO:0000256" key="1">
    <source>
        <dbReference type="SAM" id="Phobius"/>
    </source>
</evidence>
<keyword evidence="3" id="KW-0012">Acyltransferase</keyword>
<evidence type="ECO:0000259" key="2">
    <source>
        <dbReference type="Pfam" id="PF01757"/>
    </source>
</evidence>
<organism evidence="3 4">
    <name type="scientific">Cupriavidus metallidurans</name>
    <dbReference type="NCBI Taxonomy" id="119219"/>
    <lineage>
        <taxon>Bacteria</taxon>
        <taxon>Pseudomonadati</taxon>
        <taxon>Pseudomonadota</taxon>
        <taxon>Betaproteobacteria</taxon>
        <taxon>Burkholderiales</taxon>
        <taxon>Burkholderiaceae</taxon>
        <taxon>Cupriavidus</taxon>
    </lineage>
</organism>
<feature type="transmembrane region" description="Helical" evidence="1">
    <location>
        <begin position="230"/>
        <end position="250"/>
    </location>
</feature>
<feature type="transmembrane region" description="Helical" evidence="1">
    <location>
        <begin position="192"/>
        <end position="210"/>
    </location>
</feature>
<feature type="transmembrane region" description="Helical" evidence="1">
    <location>
        <begin position="81"/>
        <end position="97"/>
    </location>
</feature>
<dbReference type="GO" id="GO:0016747">
    <property type="term" value="F:acyltransferase activity, transferring groups other than amino-acyl groups"/>
    <property type="evidence" value="ECO:0007669"/>
    <property type="project" value="InterPro"/>
</dbReference>
<keyword evidence="3" id="KW-0808">Transferase</keyword>
<keyword evidence="1" id="KW-0472">Membrane</keyword>
<dbReference type="InterPro" id="IPR002656">
    <property type="entry name" value="Acyl_transf_3_dom"/>
</dbReference>
<feature type="transmembrane region" description="Helical" evidence="1">
    <location>
        <begin position="40"/>
        <end position="60"/>
    </location>
</feature>
<accession>A0A482IP27</accession>
<protein>
    <submittedName>
        <fullName evidence="3">Acyltransferase</fullName>
    </submittedName>
</protein>
<dbReference type="Proteomes" id="UP000253772">
    <property type="component" value="Chromosome c1"/>
</dbReference>
<dbReference type="OrthoDB" id="9767863at2"/>
<proteinExistence type="predicted"/>
<dbReference type="RefSeq" id="WP_111733322.1">
    <property type="nucleotide sequence ID" value="NZ_CP037900.1"/>
</dbReference>
<keyword evidence="1" id="KW-1133">Transmembrane helix</keyword>
<dbReference type="Pfam" id="PF01757">
    <property type="entry name" value="Acyl_transf_3"/>
    <property type="match status" value="1"/>
</dbReference>
<gene>
    <name evidence="3" type="ORF">DDF84_006265</name>
</gene>
<feature type="transmembrane region" description="Helical" evidence="1">
    <location>
        <begin position="117"/>
        <end position="136"/>
    </location>
</feature>
<feature type="transmembrane region" description="Helical" evidence="1">
    <location>
        <begin position="141"/>
        <end position="157"/>
    </location>
</feature>
<feature type="domain" description="Acyltransferase 3" evidence="2">
    <location>
        <begin position="4"/>
        <end position="308"/>
    </location>
</feature>